<proteinExistence type="predicted"/>
<feature type="region of interest" description="Disordered" evidence="1">
    <location>
        <begin position="245"/>
        <end position="340"/>
    </location>
</feature>
<evidence type="ECO:0000256" key="1">
    <source>
        <dbReference type="SAM" id="MobiDB-lite"/>
    </source>
</evidence>
<name>A0ABD6EP64_9BILA</name>
<evidence type="ECO:0000313" key="4">
    <source>
        <dbReference type="Proteomes" id="UP001608902"/>
    </source>
</evidence>
<gene>
    <name evidence="3" type="ORF">AB6A40_008330</name>
</gene>
<feature type="chain" id="PRO_5044861721" evidence="2">
    <location>
        <begin position="22"/>
        <end position="360"/>
    </location>
</feature>
<organism evidence="3 4">
    <name type="scientific">Gnathostoma spinigerum</name>
    <dbReference type="NCBI Taxonomy" id="75299"/>
    <lineage>
        <taxon>Eukaryota</taxon>
        <taxon>Metazoa</taxon>
        <taxon>Ecdysozoa</taxon>
        <taxon>Nematoda</taxon>
        <taxon>Chromadorea</taxon>
        <taxon>Rhabditida</taxon>
        <taxon>Spirurina</taxon>
        <taxon>Gnathostomatomorpha</taxon>
        <taxon>Gnathostomatoidea</taxon>
        <taxon>Gnathostomatidae</taxon>
        <taxon>Gnathostoma</taxon>
    </lineage>
</organism>
<keyword evidence="4" id="KW-1185">Reference proteome</keyword>
<feature type="compositionally biased region" description="Basic and acidic residues" evidence="1">
    <location>
        <begin position="293"/>
        <end position="323"/>
    </location>
</feature>
<evidence type="ECO:0000313" key="3">
    <source>
        <dbReference type="EMBL" id="MFH4981621.1"/>
    </source>
</evidence>
<dbReference type="EMBL" id="JBGFUD010007566">
    <property type="protein sequence ID" value="MFH4981621.1"/>
    <property type="molecule type" value="Genomic_DNA"/>
</dbReference>
<accession>A0ABD6EP64</accession>
<dbReference type="Proteomes" id="UP001608902">
    <property type="component" value="Unassembled WGS sequence"/>
</dbReference>
<dbReference type="AlphaFoldDB" id="A0ABD6EP64"/>
<reference evidence="3 4" key="1">
    <citation type="submission" date="2024-08" db="EMBL/GenBank/DDBJ databases">
        <title>Gnathostoma spinigerum genome.</title>
        <authorList>
            <person name="Gonzalez-Bertolin B."/>
            <person name="Monzon S."/>
            <person name="Zaballos A."/>
            <person name="Jimenez P."/>
            <person name="Dekumyoy P."/>
            <person name="Varona S."/>
            <person name="Cuesta I."/>
            <person name="Sumanam S."/>
            <person name="Adisakwattana P."/>
            <person name="Gasser R.B."/>
            <person name="Hernandez-Gonzalez A."/>
            <person name="Young N.D."/>
            <person name="Perteguer M.J."/>
        </authorList>
    </citation>
    <scope>NUCLEOTIDE SEQUENCE [LARGE SCALE GENOMIC DNA]</scope>
    <source>
        <strain evidence="3">AL3</strain>
        <tissue evidence="3">Liver</tissue>
    </source>
</reference>
<protein>
    <submittedName>
        <fullName evidence="3">Uncharacterized protein</fullName>
    </submittedName>
</protein>
<keyword evidence="2" id="KW-0732">Signal</keyword>
<sequence length="360" mass="40042">MKHLLFTTVALFFSQLHMVVAIVCYDCFAVSQGNDDCSKSSNCEGEACLLYEGSQRLSMSALCVTSIPPNLDRKSENQTICWLDTDGLGKHCMCSTPFCNKPQNQRRYVANGNFDGATPTVPLPNATFIDHNPLIADQNYLQSKINDAIFQFVSLDEVVSKANEMDTAKGGSELSPMNSEDYEDYEEYKDEFDGDYLSIDRQNKELSKTNSEGPILRLPNQNGDILSEEFPETDEILPTKATPKSLDFLEGSSENWQQQPSAPPLANPISHNEGLLPALSTETSNRRIFVRPVPEKSNEHSGNRIEEHSTSEEAASKNPEKQKNRTNPQSEGDPDAITSGDGSSRYFLTLLLILSLMIFF</sequence>
<feature type="signal peptide" evidence="2">
    <location>
        <begin position="1"/>
        <end position="21"/>
    </location>
</feature>
<feature type="region of interest" description="Disordered" evidence="1">
    <location>
        <begin position="205"/>
        <end position="225"/>
    </location>
</feature>
<comment type="caution">
    <text evidence="3">The sequence shown here is derived from an EMBL/GenBank/DDBJ whole genome shotgun (WGS) entry which is preliminary data.</text>
</comment>
<evidence type="ECO:0000256" key="2">
    <source>
        <dbReference type="SAM" id="SignalP"/>
    </source>
</evidence>